<evidence type="ECO:0000256" key="2">
    <source>
        <dbReference type="ARBA" id="ARBA00023125"/>
    </source>
</evidence>
<evidence type="ECO:0000256" key="3">
    <source>
        <dbReference type="ARBA" id="ARBA00023163"/>
    </source>
</evidence>
<dbReference type="SUPFAM" id="SSF46785">
    <property type="entry name" value="Winged helix' DNA-binding domain"/>
    <property type="match status" value="1"/>
</dbReference>
<protein>
    <submittedName>
        <fullName evidence="5">GntR family transcriptional regulator</fullName>
    </submittedName>
</protein>
<dbReference type="PANTHER" id="PTHR43537:SF41">
    <property type="entry name" value="TRANSCRIPTIONAL REGULATORY PROTEIN"/>
    <property type="match status" value="1"/>
</dbReference>
<gene>
    <name evidence="5" type="ORF">EV384_3516</name>
</gene>
<reference evidence="5 6" key="1">
    <citation type="submission" date="2019-02" db="EMBL/GenBank/DDBJ databases">
        <title>Sequencing the genomes of 1000 actinobacteria strains.</title>
        <authorList>
            <person name="Klenk H.-P."/>
        </authorList>
    </citation>
    <scope>NUCLEOTIDE SEQUENCE [LARGE SCALE GENOMIC DNA]</scope>
    <source>
        <strain evidence="5 6">DSM 45612</strain>
    </source>
</reference>
<name>A0A4Q8BB32_9ACTN</name>
<keyword evidence="6" id="KW-1185">Reference proteome</keyword>
<dbReference type="PANTHER" id="PTHR43537">
    <property type="entry name" value="TRANSCRIPTIONAL REGULATOR, GNTR FAMILY"/>
    <property type="match status" value="1"/>
</dbReference>
<dbReference type="Gene3D" id="1.10.10.10">
    <property type="entry name" value="Winged helix-like DNA-binding domain superfamily/Winged helix DNA-binding domain"/>
    <property type="match status" value="1"/>
</dbReference>
<evidence type="ECO:0000313" key="6">
    <source>
        <dbReference type="Proteomes" id="UP000294114"/>
    </source>
</evidence>
<keyword evidence="3" id="KW-0804">Transcription</keyword>
<dbReference type="InterPro" id="IPR011711">
    <property type="entry name" value="GntR_C"/>
</dbReference>
<evidence type="ECO:0000313" key="5">
    <source>
        <dbReference type="EMBL" id="RZU75007.1"/>
    </source>
</evidence>
<dbReference type="GO" id="GO:0003700">
    <property type="term" value="F:DNA-binding transcription factor activity"/>
    <property type="evidence" value="ECO:0007669"/>
    <property type="project" value="InterPro"/>
</dbReference>
<dbReference type="GO" id="GO:0003677">
    <property type="term" value="F:DNA binding"/>
    <property type="evidence" value="ECO:0007669"/>
    <property type="project" value="UniProtKB-KW"/>
</dbReference>
<dbReference type="InterPro" id="IPR036388">
    <property type="entry name" value="WH-like_DNA-bd_sf"/>
</dbReference>
<organism evidence="5 6">
    <name type="scientific">Micromonospora kangleipakensis</name>
    <dbReference type="NCBI Taxonomy" id="1077942"/>
    <lineage>
        <taxon>Bacteria</taxon>
        <taxon>Bacillati</taxon>
        <taxon>Actinomycetota</taxon>
        <taxon>Actinomycetes</taxon>
        <taxon>Micromonosporales</taxon>
        <taxon>Micromonosporaceae</taxon>
        <taxon>Micromonospora</taxon>
    </lineage>
</organism>
<comment type="caution">
    <text evidence="5">The sequence shown here is derived from an EMBL/GenBank/DDBJ whole genome shotgun (WGS) entry which is preliminary data.</text>
</comment>
<sequence>MTEGIILPTPPPEPTATGAASARVADFLRAAILNGDIAPGERIRQEEVAERLGASRLPVREALRILEAEGLTEHEPHKGARVPKLSMHEVDVIYQMRERLEPLALSESIPHLGAAALERLEEIQSRIEADTDMGSFLALDREFHLLSYTGCGIEQLTGMVTRLWNSTQHYRRAFMALSGPGRMWVVNGEHRLLLDAIERRDTVDAERYLGGHIRRTRIELQRHPEVFDGERR</sequence>
<dbReference type="EMBL" id="SHLD01000001">
    <property type="protein sequence ID" value="RZU75007.1"/>
    <property type="molecule type" value="Genomic_DNA"/>
</dbReference>
<evidence type="ECO:0000256" key="1">
    <source>
        <dbReference type="ARBA" id="ARBA00023015"/>
    </source>
</evidence>
<accession>A0A4Q8BB32</accession>
<dbReference type="RefSeq" id="WP_130334691.1">
    <property type="nucleotide sequence ID" value="NZ_SHLD01000001.1"/>
</dbReference>
<keyword evidence="1" id="KW-0805">Transcription regulation</keyword>
<dbReference type="PRINTS" id="PR00035">
    <property type="entry name" value="HTHGNTR"/>
</dbReference>
<dbReference type="SMART" id="SM00895">
    <property type="entry name" value="FCD"/>
    <property type="match status" value="1"/>
</dbReference>
<dbReference type="Proteomes" id="UP000294114">
    <property type="component" value="Unassembled WGS sequence"/>
</dbReference>
<dbReference type="OrthoDB" id="8680240at2"/>
<dbReference type="SUPFAM" id="SSF48008">
    <property type="entry name" value="GntR ligand-binding domain-like"/>
    <property type="match status" value="1"/>
</dbReference>
<dbReference type="CDD" id="cd07377">
    <property type="entry name" value="WHTH_GntR"/>
    <property type="match status" value="1"/>
</dbReference>
<dbReference type="Gene3D" id="1.20.120.530">
    <property type="entry name" value="GntR ligand-binding domain-like"/>
    <property type="match status" value="1"/>
</dbReference>
<evidence type="ECO:0000259" key="4">
    <source>
        <dbReference type="PROSITE" id="PS50949"/>
    </source>
</evidence>
<feature type="domain" description="HTH gntR-type" evidence="4">
    <location>
        <begin position="18"/>
        <end position="85"/>
    </location>
</feature>
<dbReference type="InterPro" id="IPR000524">
    <property type="entry name" value="Tscrpt_reg_HTH_GntR"/>
</dbReference>
<keyword evidence="2" id="KW-0238">DNA-binding</keyword>
<dbReference type="PROSITE" id="PS50949">
    <property type="entry name" value="HTH_GNTR"/>
    <property type="match status" value="1"/>
</dbReference>
<dbReference type="Pfam" id="PF00392">
    <property type="entry name" value="GntR"/>
    <property type="match status" value="1"/>
</dbReference>
<dbReference type="InterPro" id="IPR036390">
    <property type="entry name" value="WH_DNA-bd_sf"/>
</dbReference>
<dbReference type="AlphaFoldDB" id="A0A4Q8BB32"/>
<proteinExistence type="predicted"/>
<dbReference type="Pfam" id="PF07729">
    <property type="entry name" value="FCD"/>
    <property type="match status" value="1"/>
</dbReference>
<dbReference type="SMART" id="SM00345">
    <property type="entry name" value="HTH_GNTR"/>
    <property type="match status" value="1"/>
</dbReference>
<dbReference type="InterPro" id="IPR008920">
    <property type="entry name" value="TF_FadR/GntR_C"/>
</dbReference>